<evidence type="ECO:0000313" key="2">
    <source>
        <dbReference type="Proteomes" id="UP001165960"/>
    </source>
</evidence>
<name>A0ACC2SJ46_9FUNG</name>
<gene>
    <name evidence="1" type="ORF">DSO57_1011084</name>
</gene>
<dbReference type="EMBL" id="QTSX02005008">
    <property type="protein sequence ID" value="KAJ9062407.1"/>
    <property type="molecule type" value="Genomic_DNA"/>
</dbReference>
<evidence type="ECO:0000313" key="1">
    <source>
        <dbReference type="EMBL" id="KAJ9062407.1"/>
    </source>
</evidence>
<reference evidence="1" key="1">
    <citation type="submission" date="2022-04" db="EMBL/GenBank/DDBJ databases">
        <title>Genome of the entomopathogenic fungus Entomophthora muscae.</title>
        <authorList>
            <person name="Elya C."/>
            <person name="Lovett B.R."/>
            <person name="Lee E."/>
            <person name="Macias A.M."/>
            <person name="Hajek A.E."/>
            <person name="De Bivort B.L."/>
            <person name="Kasson M.T."/>
            <person name="De Fine Licht H.H."/>
            <person name="Stajich J.E."/>
        </authorList>
    </citation>
    <scope>NUCLEOTIDE SEQUENCE</scope>
    <source>
        <strain evidence="1">Berkeley</strain>
    </source>
</reference>
<protein>
    <submittedName>
        <fullName evidence="1">Uncharacterized protein</fullName>
    </submittedName>
</protein>
<organism evidence="1 2">
    <name type="scientific">Entomophthora muscae</name>
    <dbReference type="NCBI Taxonomy" id="34485"/>
    <lineage>
        <taxon>Eukaryota</taxon>
        <taxon>Fungi</taxon>
        <taxon>Fungi incertae sedis</taxon>
        <taxon>Zoopagomycota</taxon>
        <taxon>Entomophthoromycotina</taxon>
        <taxon>Entomophthoromycetes</taxon>
        <taxon>Entomophthorales</taxon>
        <taxon>Entomophthoraceae</taxon>
        <taxon>Entomophthora</taxon>
    </lineage>
</organism>
<proteinExistence type="predicted"/>
<dbReference type="Proteomes" id="UP001165960">
    <property type="component" value="Unassembled WGS sequence"/>
</dbReference>
<comment type="caution">
    <text evidence="1">The sequence shown here is derived from an EMBL/GenBank/DDBJ whole genome shotgun (WGS) entry which is preliminary data.</text>
</comment>
<sequence>MEPMLRVLKRTTVTLWIFLSMAVGLGLGFVVSPEAATQINYLSKAFLTLIKCLIVPLIFSTLVVGIAGHSEDLGRVGWLALKSFIYFETATTIALGIGLIAVNVVGPGWGIDLSKVQLDEDLAKAVDSSHDISWHGEMFQIVTDSFFKSAVENSVLQVVFCAIMFAVAMMRTKAEHRMPMLSFLSSLSMIMFSVTEMVMNFAPVGIGAALCYTVAMAGSSVLLNLGLLLATLYGSLLVYCVVIFIPVMLVCRLPMLRCLKAIGEPALIAFSTSSSEAALPRAMENMEQFGVPKGIVAFVMPAGYSFNLDGTTLYLALASVFAAQAGGIRMPMSRQLVMMFSLMLTSKGVAAVPRASLVILAGTVTSFGLPLEAIIIIMGVDALMDMGRTAVNLSGNCIAAIVVAVWEGEFDYDLAFGRKPLLDEIAQQEKSLPNAPVSEIDIV</sequence>
<keyword evidence="2" id="KW-1185">Reference proteome</keyword>
<accession>A0ACC2SJ46</accession>